<dbReference type="AlphaFoldDB" id="A0A0S2M2Q6"/>
<keyword evidence="1" id="KW-0472">Membrane</keyword>
<dbReference type="Proteomes" id="UP000059574">
    <property type="component" value="Chromosome"/>
</dbReference>
<evidence type="ECO:0000313" key="2">
    <source>
        <dbReference type="EMBL" id="ALO67703.1"/>
    </source>
</evidence>
<reference evidence="3" key="1">
    <citation type="submission" date="2015-11" db="EMBL/GenBank/DDBJ databases">
        <authorList>
            <person name="Kumar R."/>
            <person name="Singh D."/>
            <person name="Swarnkar M.K."/>
            <person name="Singh A.K."/>
            <person name="Kumar S."/>
        </authorList>
    </citation>
    <scope>NUCLEOTIDE SEQUENCE [LARGE SCALE GENOMIC DNA]</scope>
    <source>
        <strain evidence="3">ERGS4:06</strain>
    </source>
</reference>
<proteinExistence type="predicted"/>
<dbReference type="OrthoDB" id="5149092at2"/>
<dbReference type="EMBL" id="CP013200">
    <property type="protein sequence ID" value="ALO67703.1"/>
    <property type="molecule type" value="Genomic_DNA"/>
</dbReference>
<keyword evidence="1" id="KW-0812">Transmembrane</keyword>
<dbReference type="RefSeq" id="WP_062291080.1">
    <property type="nucleotide sequence ID" value="NZ_CP013200.1"/>
</dbReference>
<keyword evidence="1" id="KW-1133">Transmembrane helix</keyword>
<feature type="transmembrane region" description="Helical" evidence="1">
    <location>
        <begin position="72"/>
        <end position="95"/>
    </location>
</feature>
<reference evidence="2 3" key="2">
    <citation type="journal article" date="2016" name="J. Biotechnol.">
        <title>Complete genome sequence of Arthrobacter alpinus ERGS4:06, a yellow pigmented bacterium tolerant to cold and radiations isolated from Sikkim Himalaya.</title>
        <authorList>
            <person name="Kumar R."/>
            <person name="Singh D."/>
            <person name="Swarnkar M.K."/>
            <person name="Singh A.K."/>
            <person name="Kumar S."/>
        </authorList>
    </citation>
    <scope>NUCLEOTIDE SEQUENCE [LARGE SCALE GENOMIC DNA]</scope>
    <source>
        <strain evidence="2 3">ERGS4:06</strain>
    </source>
</reference>
<accession>A0A0S2M2Q6</accession>
<evidence type="ECO:0000313" key="3">
    <source>
        <dbReference type="Proteomes" id="UP000059574"/>
    </source>
</evidence>
<evidence type="ECO:0000256" key="1">
    <source>
        <dbReference type="SAM" id="Phobius"/>
    </source>
</evidence>
<name>A0A0S2M2Q6_9MICC</name>
<gene>
    <name evidence="2" type="ORF">AS189_15965</name>
</gene>
<protein>
    <submittedName>
        <fullName evidence="2">Uncharacterized protein</fullName>
    </submittedName>
</protein>
<organism evidence="2 3">
    <name type="scientific">Arthrobacter alpinus</name>
    <dbReference type="NCBI Taxonomy" id="656366"/>
    <lineage>
        <taxon>Bacteria</taxon>
        <taxon>Bacillati</taxon>
        <taxon>Actinomycetota</taxon>
        <taxon>Actinomycetes</taxon>
        <taxon>Micrococcales</taxon>
        <taxon>Micrococcaceae</taxon>
        <taxon>Arthrobacter</taxon>
    </lineage>
</organism>
<feature type="transmembrane region" description="Helical" evidence="1">
    <location>
        <begin position="43"/>
        <end position="66"/>
    </location>
</feature>
<sequence length="240" mass="25999">MPEDSQPPSPVQTGDWAFLPPAIPGPPQFVEIPGVRRKHKAMFWGLLGAVVLIFLFAAVAVAVKGVSSWQDVAIPLIAVSAGFFLPAFFIAMMLIPTVLYIRRKQAVAKAAQPQSVVFLTQNTRELRTALKALGYGRKQLGLLPVVTVGPAGIELRRSTRPSAACTTLPGGNISHIHPCHFIIFNGRRRFPVLTMMVSHTSNGQLMEIPLPIMGPNGLMFAYPPYANFLLGAVGRYCTVA</sequence>